<comment type="subcellular location">
    <subcellularLocation>
        <location evidence="1">Cell membrane</location>
        <topology evidence="1">Multi-pass membrane protein</topology>
    </subcellularLocation>
</comment>
<dbReference type="PANTHER" id="PTHR32309:SF13">
    <property type="entry name" value="FERRIC ENTEROBACTIN TRANSPORT PROTEIN FEPE"/>
    <property type="match status" value="1"/>
</dbReference>
<dbReference type="GO" id="GO:0005886">
    <property type="term" value="C:plasma membrane"/>
    <property type="evidence" value="ECO:0007669"/>
    <property type="project" value="UniProtKB-SubCell"/>
</dbReference>
<organism evidence="10 11">
    <name type="scientific">Motiliproteus coralliicola</name>
    <dbReference type="NCBI Taxonomy" id="2283196"/>
    <lineage>
        <taxon>Bacteria</taxon>
        <taxon>Pseudomonadati</taxon>
        <taxon>Pseudomonadota</taxon>
        <taxon>Gammaproteobacteria</taxon>
        <taxon>Oceanospirillales</taxon>
        <taxon>Oceanospirillaceae</taxon>
        <taxon>Motiliproteus</taxon>
    </lineage>
</organism>
<sequence length="343" mass="38360">MSGPEASRENGMSHHRDDEIDLAELFTKIWNRKLWVLLTTVVAVALALIFLFFAKPVYQAKVHLMPPKAADLQSLNVSERRLEPSVVYDQVLNELGSKQQRRIFFDQEKQGGLFSNSKAGKGIDFQQFDRALKIQKPRKGSIVFTSISLDSFDKQSVAPMLNAFVTYVQEKVVSDQISNLLRTQDQQIELLEQQIASKRSLAKRRRQDRIAQLREAYEVADAIGMTAPGTAGFNLKSTINIVDHSSLFMRGTTVLSAEIMQLENRKSDDPFIEGLRDLQEQVAALKAISIDSQSIHPVQIDAQAFEPEKPIKPKKRLIVAISIVLGGVLGLILALVVPARKEA</sequence>
<dbReference type="PANTHER" id="PTHR32309">
    <property type="entry name" value="TYROSINE-PROTEIN KINASE"/>
    <property type="match status" value="1"/>
</dbReference>
<evidence type="ECO:0000256" key="6">
    <source>
        <dbReference type="SAM" id="Coils"/>
    </source>
</evidence>
<keyword evidence="2" id="KW-1003">Cell membrane</keyword>
<evidence type="ECO:0008006" key="12">
    <source>
        <dbReference type="Google" id="ProtNLM"/>
    </source>
</evidence>
<dbReference type="OrthoDB" id="9775724at2"/>
<dbReference type="SUPFAM" id="SSF160355">
    <property type="entry name" value="Bacterial polysaccharide co-polymerase-like"/>
    <property type="match status" value="1"/>
</dbReference>
<name>A0A369WSV3_9GAMM</name>
<dbReference type="AlphaFoldDB" id="A0A369WSV3"/>
<evidence type="ECO:0000256" key="1">
    <source>
        <dbReference type="ARBA" id="ARBA00004651"/>
    </source>
</evidence>
<evidence type="ECO:0000259" key="9">
    <source>
        <dbReference type="Pfam" id="PF13807"/>
    </source>
</evidence>
<evidence type="ECO:0000313" key="11">
    <source>
        <dbReference type="Proteomes" id="UP000253769"/>
    </source>
</evidence>
<feature type="transmembrane region" description="Helical" evidence="7">
    <location>
        <begin position="317"/>
        <end position="337"/>
    </location>
</feature>
<dbReference type="Gene3D" id="3.30.1890.10">
    <property type="entry name" value="FepE-like"/>
    <property type="match status" value="1"/>
</dbReference>
<keyword evidence="5 7" id="KW-0472">Membrane</keyword>
<dbReference type="InterPro" id="IPR050445">
    <property type="entry name" value="Bact_polysacc_biosynth/exp"/>
</dbReference>
<protein>
    <recommendedName>
        <fullName evidence="12">Polysaccharide chain length determinant N-terminal domain-containing protein</fullName>
    </recommendedName>
</protein>
<evidence type="ECO:0000256" key="4">
    <source>
        <dbReference type="ARBA" id="ARBA00022989"/>
    </source>
</evidence>
<feature type="coiled-coil region" evidence="6">
    <location>
        <begin position="174"/>
        <end position="201"/>
    </location>
</feature>
<feature type="transmembrane region" description="Helical" evidence="7">
    <location>
        <begin position="34"/>
        <end position="54"/>
    </location>
</feature>
<gene>
    <name evidence="10" type="ORF">DV711_08210</name>
</gene>
<evidence type="ECO:0000256" key="5">
    <source>
        <dbReference type="ARBA" id="ARBA00023136"/>
    </source>
</evidence>
<keyword evidence="11" id="KW-1185">Reference proteome</keyword>
<dbReference type="InterPro" id="IPR032807">
    <property type="entry name" value="GNVR"/>
</dbReference>
<keyword evidence="3 7" id="KW-0812">Transmembrane</keyword>
<evidence type="ECO:0000259" key="8">
    <source>
        <dbReference type="Pfam" id="PF02706"/>
    </source>
</evidence>
<evidence type="ECO:0000256" key="2">
    <source>
        <dbReference type="ARBA" id="ARBA00022475"/>
    </source>
</evidence>
<comment type="caution">
    <text evidence="10">The sequence shown here is derived from an EMBL/GenBank/DDBJ whole genome shotgun (WGS) entry which is preliminary data.</text>
</comment>
<dbReference type="Pfam" id="PF13807">
    <property type="entry name" value="GNVR"/>
    <property type="match status" value="1"/>
</dbReference>
<keyword evidence="6" id="KW-0175">Coiled coil</keyword>
<evidence type="ECO:0000313" key="10">
    <source>
        <dbReference type="EMBL" id="RDE22565.1"/>
    </source>
</evidence>
<dbReference type="EMBL" id="QQOH01000002">
    <property type="protein sequence ID" value="RDE22565.1"/>
    <property type="molecule type" value="Genomic_DNA"/>
</dbReference>
<accession>A0A369WSV3</accession>
<feature type="domain" description="Polysaccharide chain length determinant N-terminal" evidence="8">
    <location>
        <begin position="18"/>
        <end position="78"/>
    </location>
</feature>
<dbReference type="InterPro" id="IPR003856">
    <property type="entry name" value="LPS_length_determ_N"/>
</dbReference>
<dbReference type="Proteomes" id="UP000253769">
    <property type="component" value="Unassembled WGS sequence"/>
</dbReference>
<keyword evidence="4 7" id="KW-1133">Transmembrane helix</keyword>
<evidence type="ECO:0000256" key="7">
    <source>
        <dbReference type="SAM" id="Phobius"/>
    </source>
</evidence>
<feature type="domain" description="Tyrosine-protein kinase G-rich" evidence="9">
    <location>
        <begin position="295"/>
        <end position="336"/>
    </location>
</feature>
<proteinExistence type="predicted"/>
<dbReference type="RefSeq" id="WP_114695197.1">
    <property type="nucleotide sequence ID" value="NZ_QQOH01000002.1"/>
</dbReference>
<evidence type="ECO:0000256" key="3">
    <source>
        <dbReference type="ARBA" id="ARBA00022692"/>
    </source>
</evidence>
<dbReference type="Pfam" id="PF02706">
    <property type="entry name" value="Wzz"/>
    <property type="match status" value="1"/>
</dbReference>
<dbReference type="GO" id="GO:0004713">
    <property type="term" value="F:protein tyrosine kinase activity"/>
    <property type="evidence" value="ECO:0007669"/>
    <property type="project" value="TreeGrafter"/>
</dbReference>
<reference evidence="10 11" key="1">
    <citation type="submission" date="2018-07" db="EMBL/GenBank/DDBJ databases">
        <title>Motiliproteus coralliicola sp. nov., a bacterium isolated from Coral.</title>
        <authorList>
            <person name="Wang G."/>
        </authorList>
    </citation>
    <scope>NUCLEOTIDE SEQUENCE [LARGE SCALE GENOMIC DNA]</scope>
    <source>
        <strain evidence="10 11">C34</strain>
    </source>
</reference>